<evidence type="ECO:0000256" key="5">
    <source>
        <dbReference type="ARBA" id="ARBA00022737"/>
    </source>
</evidence>
<organism evidence="11">
    <name type="scientific">Salix viminalis</name>
    <name type="common">Common osier</name>
    <name type="synonym">Basket willow</name>
    <dbReference type="NCBI Taxonomy" id="40686"/>
    <lineage>
        <taxon>Eukaryota</taxon>
        <taxon>Viridiplantae</taxon>
        <taxon>Streptophyta</taxon>
        <taxon>Embryophyta</taxon>
        <taxon>Tracheophyta</taxon>
        <taxon>Spermatophyta</taxon>
        <taxon>Magnoliopsida</taxon>
        <taxon>eudicotyledons</taxon>
        <taxon>Gunneridae</taxon>
        <taxon>Pentapetalae</taxon>
        <taxon>rosids</taxon>
        <taxon>fabids</taxon>
        <taxon>Malpighiales</taxon>
        <taxon>Salicaceae</taxon>
        <taxon>Saliceae</taxon>
        <taxon>Salix</taxon>
    </lineage>
</organism>
<evidence type="ECO:0000256" key="2">
    <source>
        <dbReference type="ARBA" id="ARBA00022614"/>
    </source>
</evidence>
<dbReference type="Gene3D" id="3.80.10.10">
    <property type="entry name" value="Ribonuclease Inhibitor"/>
    <property type="match status" value="1"/>
</dbReference>
<protein>
    <recommendedName>
        <fullName evidence="10">Leucine-rich repeat-containing N-terminal plant-type domain-containing protein</fullName>
    </recommendedName>
</protein>
<keyword evidence="2" id="KW-0433">Leucine-rich repeat</keyword>
<keyword evidence="3" id="KW-0812">Transmembrane</keyword>
<dbReference type="PANTHER" id="PTHR48010:SF40">
    <property type="entry name" value="RECEPTOR-LIKE KINASE"/>
    <property type="match status" value="1"/>
</dbReference>
<dbReference type="InterPro" id="IPR050994">
    <property type="entry name" value="At_inactive_RLKs"/>
</dbReference>
<dbReference type="Pfam" id="PF00560">
    <property type="entry name" value="LRR_1"/>
    <property type="match status" value="1"/>
</dbReference>
<evidence type="ECO:0000256" key="7">
    <source>
        <dbReference type="ARBA" id="ARBA00022840"/>
    </source>
</evidence>
<evidence type="ECO:0000256" key="1">
    <source>
        <dbReference type="ARBA" id="ARBA00004370"/>
    </source>
</evidence>
<dbReference type="Pfam" id="PF13855">
    <property type="entry name" value="LRR_8"/>
    <property type="match status" value="1"/>
</dbReference>
<dbReference type="EMBL" id="CAADRP010001863">
    <property type="protein sequence ID" value="VFU54895.1"/>
    <property type="molecule type" value="Genomic_DNA"/>
</dbReference>
<keyword evidence="4" id="KW-0732">Signal</keyword>
<dbReference type="InterPro" id="IPR013210">
    <property type="entry name" value="LRR_N_plant-typ"/>
</dbReference>
<name>A0A6N2MR23_SALVM</name>
<keyword evidence="6" id="KW-0547">Nucleotide-binding</keyword>
<evidence type="ECO:0000256" key="4">
    <source>
        <dbReference type="ARBA" id="ARBA00022729"/>
    </source>
</evidence>
<feature type="domain" description="Leucine-rich repeat-containing N-terminal plant-type" evidence="10">
    <location>
        <begin position="13"/>
        <end position="51"/>
    </location>
</feature>
<dbReference type="Pfam" id="PF08263">
    <property type="entry name" value="LRRNT_2"/>
    <property type="match status" value="1"/>
</dbReference>
<dbReference type="PANTHER" id="PTHR48010">
    <property type="entry name" value="OS05G0588300 PROTEIN"/>
    <property type="match status" value="1"/>
</dbReference>
<dbReference type="SUPFAM" id="SSF52058">
    <property type="entry name" value="L domain-like"/>
    <property type="match status" value="1"/>
</dbReference>
<sequence length="270" mass="29819">MDNAVVPQIVADLNSERQALLDFAAAVPHIRELNWNVSTSICSSWVGIACNKNGTGVVSVHLPGVGLFGPIPADTIGRLNSLKILSLRSNSLNGNLPSDILSLPSLRHLYLQQNNFSGGIPAFLSVQINVLDLSFNFFTGRIPPTVQNLTKLTALYLQNNSISEPYRYQPSKTQALNLSFNYFNVLKGKAESEKPKDFGSGVQEAEKNKLFFFEGCSFTFDLEDLLRLRLKLKELWNSLQGGSGGRESVVVKRLKEVAAGKKDFEQQMEL</sequence>
<evidence type="ECO:0000313" key="11">
    <source>
        <dbReference type="EMBL" id="VFU54895.1"/>
    </source>
</evidence>
<dbReference type="FunFam" id="3.80.10.10:FF:000234">
    <property type="entry name" value="Probable inactive receptor kinase RLK902"/>
    <property type="match status" value="1"/>
</dbReference>
<dbReference type="InterPro" id="IPR001611">
    <property type="entry name" value="Leu-rich_rpt"/>
</dbReference>
<evidence type="ECO:0000256" key="8">
    <source>
        <dbReference type="ARBA" id="ARBA00022989"/>
    </source>
</evidence>
<keyword evidence="9" id="KW-0472">Membrane</keyword>
<evidence type="ECO:0000259" key="10">
    <source>
        <dbReference type="Pfam" id="PF08263"/>
    </source>
</evidence>
<keyword evidence="5" id="KW-0677">Repeat</keyword>
<keyword evidence="7" id="KW-0067">ATP-binding</keyword>
<proteinExistence type="predicted"/>
<keyword evidence="8" id="KW-1133">Transmembrane helix</keyword>
<comment type="subcellular location">
    <subcellularLocation>
        <location evidence="1">Membrane</location>
    </subcellularLocation>
</comment>
<evidence type="ECO:0000256" key="6">
    <source>
        <dbReference type="ARBA" id="ARBA00022741"/>
    </source>
</evidence>
<dbReference type="InterPro" id="IPR032675">
    <property type="entry name" value="LRR_dom_sf"/>
</dbReference>
<evidence type="ECO:0000256" key="3">
    <source>
        <dbReference type="ARBA" id="ARBA00022692"/>
    </source>
</evidence>
<dbReference type="GO" id="GO:0005524">
    <property type="term" value="F:ATP binding"/>
    <property type="evidence" value="ECO:0007669"/>
    <property type="project" value="UniProtKB-KW"/>
</dbReference>
<dbReference type="AlphaFoldDB" id="A0A6N2MR23"/>
<gene>
    <name evidence="11" type="ORF">SVIM_LOCUS386719</name>
</gene>
<dbReference type="GO" id="GO:0016020">
    <property type="term" value="C:membrane"/>
    <property type="evidence" value="ECO:0007669"/>
    <property type="project" value="UniProtKB-SubCell"/>
</dbReference>
<reference evidence="11" key="1">
    <citation type="submission" date="2019-03" db="EMBL/GenBank/DDBJ databases">
        <authorList>
            <person name="Mank J."/>
            <person name="Almeida P."/>
        </authorList>
    </citation>
    <scope>NUCLEOTIDE SEQUENCE</scope>
    <source>
        <strain evidence="11">78183</strain>
    </source>
</reference>
<accession>A0A6N2MR23</accession>
<evidence type="ECO:0000256" key="9">
    <source>
        <dbReference type="ARBA" id="ARBA00023136"/>
    </source>
</evidence>